<feature type="compositionally biased region" description="Polar residues" evidence="1">
    <location>
        <begin position="10"/>
        <end position="33"/>
    </location>
</feature>
<feature type="compositionally biased region" description="Polar residues" evidence="1">
    <location>
        <begin position="334"/>
        <end position="350"/>
    </location>
</feature>
<comment type="caution">
    <text evidence="3">The sequence shown here is derived from an EMBL/GenBank/DDBJ whole genome shotgun (WGS) entry which is preliminary data.</text>
</comment>
<evidence type="ECO:0000256" key="1">
    <source>
        <dbReference type="SAM" id="MobiDB-lite"/>
    </source>
</evidence>
<feature type="compositionally biased region" description="Basic and acidic residues" evidence="1">
    <location>
        <begin position="208"/>
        <end position="217"/>
    </location>
</feature>
<feature type="compositionally biased region" description="Polar residues" evidence="1">
    <location>
        <begin position="701"/>
        <end position="720"/>
    </location>
</feature>
<evidence type="ECO:0000313" key="3">
    <source>
        <dbReference type="EMBL" id="KAK0309112.1"/>
    </source>
</evidence>
<reference evidence="3" key="1">
    <citation type="submission" date="2021-12" db="EMBL/GenBank/DDBJ databases">
        <title>Black yeast isolated from Biological Soil Crust.</title>
        <authorList>
            <person name="Kurbessoian T."/>
        </authorList>
    </citation>
    <scope>NUCLEOTIDE SEQUENCE</scope>
    <source>
        <strain evidence="3">CCFEE 5208</strain>
    </source>
</reference>
<feature type="transmembrane region" description="Helical" evidence="2">
    <location>
        <begin position="1219"/>
        <end position="1243"/>
    </location>
</feature>
<dbReference type="EMBL" id="JASUXU010000083">
    <property type="protein sequence ID" value="KAK0309112.1"/>
    <property type="molecule type" value="Genomic_DNA"/>
</dbReference>
<feature type="region of interest" description="Disordered" evidence="1">
    <location>
        <begin position="1120"/>
        <end position="1139"/>
    </location>
</feature>
<feature type="compositionally biased region" description="Low complexity" evidence="1">
    <location>
        <begin position="115"/>
        <end position="137"/>
    </location>
</feature>
<dbReference type="Proteomes" id="UP001168146">
    <property type="component" value="Unassembled WGS sequence"/>
</dbReference>
<accession>A0AAN6F844</accession>
<feature type="region of interest" description="Disordered" evidence="1">
    <location>
        <begin position="334"/>
        <end position="361"/>
    </location>
</feature>
<dbReference type="AlphaFoldDB" id="A0AAN6F844"/>
<feature type="compositionally biased region" description="Acidic residues" evidence="1">
    <location>
        <begin position="757"/>
        <end position="777"/>
    </location>
</feature>
<feature type="compositionally biased region" description="Acidic residues" evidence="1">
    <location>
        <begin position="486"/>
        <end position="503"/>
    </location>
</feature>
<gene>
    <name evidence="3" type="ORF">LTR82_015279</name>
</gene>
<feature type="region of interest" description="Disordered" evidence="1">
    <location>
        <begin position="196"/>
        <end position="217"/>
    </location>
</feature>
<feature type="compositionally biased region" description="Low complexity" evidence="1">
    <location>
        <begin position="1125"/>
        <end position="1139"/>
    </location>
</feature>
<evidence type="ECO:0000313" key="4">
    <source>
        <dbReference type="Proteomes" id="UP001168146"/>
    </source>
</evidence>
<feature type="compositionally biased region" description="Polar residues" evidence="1">
    <location>
        <begin position="781"/>
        <end position="794"/>
    </location>
</feature>
<evidence type="ECO:0000256" key="2">
    <source>
        <dbReference type="SAM" id="Phobius"/>
    </source>
</evidence>
<feature type="region of interest" description="Disordered" evidence="1">
    <location>
        <begin position="655"/>
        <end position="794"/>
    </location>
</feature>
<proteinExistence type="predicted"/>
<protein>
    <submittedName>
        <fullName evidence="3">Uncharacterized protein</fullName>
    </submittedName>
</protein>
<keyword evidence="2" id="KW-1133">Transmembrane helix</keyword>
<sequence>MPLHGEYSDHNVTTRSPRNFSKPFTSLSSPTTPHSEHGIRDLEQHPFFSWQIPHSSSPPLRRKPSHVDLAATDYGKLSRGDVVTLASSRLVPIRGQQQQQKLAPTLLPAFSPERQQLPAPKSPSLSSSITTLQSTPTYSPVLPGGGPLDQCQGAGSTPVSSKRKFPFAQAKRLPRRAVSAWCVYAAVIEQGVGKDLEVSDSTVESEPEAERDLEEQRIEIRRGRSVRFAEIEKETSSGAEQSTSGKEKDGTTGSTYTLSKFKFPQPPGHTWAGTFGHAIEPTPPTSPATLHYRGASFDLVNPHASLLLGKNEIETPAEIDGLLDDYFTNFTEMASNRGQESSHSLGNSQDGSKRGRMLYADPESARRTIMRLPSAPLTEPRPLQESPLAGRSHASAHALAAMAPIETLVSGNTHHVHEETTTGSPSAQRVSSAYASSLHSDPFDLCLSDDDEERPQRNNIDSIVGPRPQEITELDDQAQTDGDAPVWEEDSELTEHEPTEDEAEAYWRERESTIGNIVDAYDHTAYPAQDEAEYGESIEYGRNRDLEEAMGNMSTDDQQQPAYETRQYQYQYARHSPPGLPVPPPPGNLPFYYDCTDLPTSEQTYGATGELLQVTPPNTAGYGSSYPYPIAETYASVPQDDRYMYDPYPMAPYNEGHDHDYPPIPSSEHHESYDPMQDGHKQRYSYYGPYNPYDNKEIVPSSDSAGNFQQHADIPTTWSNADLPPSHRASLEAPRRRRGSVPTYGQKKPPPQKRSLEDDDDPVWVDIDPADDPEEDMQAAQRDSQLSYANTSDSGHVCNQWEHGAMCCMPSVPKRGRRSLQATRLPDGTVGHPQHIEQAHLEPQPQESEESYVKEAIALIKQVMREKAANAVYGGEGSLASDLRENRMWEVKLHQMKHEHLRAVQDAADHVALDVPNMMPDLGRAWSNGYDLHDCFQSLMKRLNLDTADTHELPKLSKRPRKPYRGFGESVQRLLEEPAGSCSTDLAYSNTFALFSTVKPASPRVHSWLADQVTPQKLHLASAASGRALATPFNMQLLARSPAETLSDSLRTGRVEEYELHELTRCPRSGAGAVRPAMSGQTSLRPLQLGATTTTAASSTTSFVPGRRMTDADLMRREPGWSMGPSATTASPSASAPRTALELSPADAAMLDPRLRSGAEAQGREHAKERRRISQRAFCLAALCPVSAALFGMGYLDGVAEWWSEGRVVEGMEEEDRVWALWVAVPLGTLFWAMMVLVVVIVAKVVV</sequence>
<feature type="region of interest" description="Disordered" evidence="1">
    <location>
        <begin position="229"/>
        <end position="257"/>
    </location>
</feature>
<feature type="compositionally biased region" description="Polar residues" evidence="1">
    <location>
        <begin position="421"/>
        <end position="439"/>
    </location>
</feature>
<feature type="region of interest" description="Disordered" evidence="1">
    <location>
        <begin position="414"/>
        <end position="503"/>
    </location>
</feature>
<keyword evidence="2" id="KW-0472">Membrane</keyword>
<feature type="transmembrane region" description="Helical" evidence="2">
    <location>
        <begin position="1177"/>
        <end position="1196"/>
    </location>
</feature>
<feature type="region of interest" description="Disordered" evidence="1">
    <location>
        <begin position="113"/>
        <end position="162"/>
    </location>
</feature>
<keyword evidence="2" id="KW-0812">Transmembrane</keyword>
<feature type="region of interest" description="Disordered" evidence="1">
    <location>
        <begin position="1"/>
        <end position="38"/>
    </location>
</feature>
<organism evidence="3 4">
    <name type="scientific">Friedmanniomyces endolithicus</name>
    <dbReference type="NCBI Taxonomy" id="329885"/>
    <lineage>
        <taxon>Eukaryota</taxon>
        <taxon>Fungi</taxon>
        <taxon>Dikarya</taxon>
        <taxon>Ascomycota</taxon>
        <taxon>Pezizomycotina</taxon>
        <taxon>Dothideomycetes</taxon>
        <taxon>Dothideomycetidae</taxon>
        <taxon>Mycosphaerellales</taxon>
        <taxon>Teratosphaeriaceae</taxon>
        <taxon>Friedmanniomyces</taxon>
    </lineage>
</organism>
<feature type="compositionally biased region" description="Basic and acidic residues" evidence="1">
    <location>
        <begin position="655"/>
        <end position="681"/>
    </location>
</feature>
<name>A0AAN6F844_9PEZI</name>